<reference evidence="2" key="1">
    <citation type="journal article" date="2023" name="IScience">
        <title>Live-bearing cockroach genome reveals convergent evolutionary mechanisms linked to viviparity in insects and beyond.</title>
        <authorList>
            <person name="Fouks B."/>
            <person name="Harrison M.C."/>
            <person name="Mikhailova A.A."/>
            <person name="Marchal E."/>
            <person name="English S."/>
            <person name="Carruthers M."/>
            <person name="Jennings E.C."/>
            <person name="Chiamaka E.L."/>
            <person name="Frigard R.A."/>
            <person name="Pippel M."/>
            <person name="Attardo G.M."/>
            <person name="Benoit J.B."/>
            <person name="Bornberg-Bauer E."/>
            <person name="Tobe S.S."/>
        </authorList>
    </citation>
    <scope>NUCLEOTIDE SEQUENCE</scope>
    <source>
        <strain evidence="2">Stay&amp;Tobe</strain>
    </source>
</reference>
<protein>
    <submittedName>
        <fullName evidence="2">Uncharacterized protein</fullName>
    </submittedName>
</protein>
<organism evidence="2 3">
    <name type="scientific">Diploptera punctata</name>
    <name type="common">Pacific beetle cockroach</name>
    <dbReference type="NCBI Taxonomy" id="6984"/>
    <lineage>
        <taxon>Eukaryota</taxon>
        <taxon>Metazoa</taxon>
        <taxon>Ecdysozoa</taxon>
        <taxon>Arthropoda</taxon>
        <taxon>Hexapoda</taxon>
        <taxon>Insecta</taxon>
        <taxon>Pterygota</taxon>
        <taxon>Neoptera</taxon>
        <taxon>Polyneoptera</taxon>
        <taxon>Dictyoptera</taxon>
        <taxon>Blattodea</taxon>
        <taxon>Blaberoidea</taxon>
        <taxon>Blaberidae</taxon>
        <taxon>Diplopterinae</taxon>
        <taxon>Diploptera</taxon>
    </lineage>
</organism>
<comment type="caution">
    <text evidence="2">The sequence shown here is derived from an EMBL/GenBank/DDBJ whole genome shotgun (WGS) entry which is preliminary data.</text>
</comment>
<keyword evidence="3" id="KW-1185">Reference proteome</keyword>
<feature type="region of interest" description="Disordered" evidence="1">
    <location>
        <begin position="42"/>
        <end position="61"/>
    </location>
</feature>
<name>A0AAD7ZUX4_DIPPU</name>
<sequence>MSGSRSSNDPEHKSPRESGEDSEDESEILEESPCGRWLKRREERNSKSVYIVDGPTEYGRG</sequence>
<proteinExistence type="predicted"/>
<dbReference type="EMBL" id="JASPKZ010006461">
    <property type="protein sequence ID" value="KAJ9587274.1"/>
    <property type="molecule type" value="Genomic_DNA"/>
</dbReference>
<evidence type="ECO:0000256" key="1">
    <source>
        <dbReference type="SAM" id="MobiDB-lite"/>
    </source>
</evidence>
<evidence type="ECO:0000313" key="2">
    <source>
        <dbReference type="EMBL" id="KAJ9587274.1"/>
    </source>
</evidence>
<feature type="compositionally biased region" description="Acidic residues" evidence="1">
    <location>
        <begin position="20"/>
        <end position="30"/>
    </location>
</feature>
<feature type="non-terminal residue" evidence="2">
    <location>
        <position position="1"/>
    </location>
</feature>
<evidence type="ECO:0000313" key="3">
    <source>
        <dbReference type="Proteomes" id="UP001233999"/>
    </source>
</evidence>
<gene>
    <name evidence="2" type="ORF">L9F63_019205</name>
</gene>
<accession>A0AAD7ZUX4</accession>
<feature type="region of interest" description="Disordered" evidence="1">
    <location>
        <begin position="1"/>
        <end position="34"/>
    </location>
</feature>
<dbReference type="AlphaFoldDB" id="A0AAD7ZUX4"/>
<feature type="compositionally biased region" description="Basic and acidic residues" evidence="1">
    <location>
        <begin position="8"/>
        <end position="19"/>
    </location>
</feature>
<dbReference type="Proteomes" id="UP001233999">
    <property type="component" value="Unassembled WGS sequence"/>
</dbReference>
<reference evidence="2" key="2">
    <citation type="submission" date="2023-05" db="EMBL/GenBank/DDBJ databases">
        <authorList>
            <person name="Fouks B."/>
        </authorList>
    </citation>
    <scope>NUCLEOTIDE SEQUENCE</scope>
    <source>
        <strain evidence="2">Stay&amp;Tobe</strain>
        <tissue evidence="2">Testes</tissue>
    </source>
</reference>